<dbReference type="Pfam" id="PF20033">
    <property type="entry name" value="DUF6438"/>
    <property type="match status" value="1"/>
</dbReference>
<name>A0A1M6URW2_9FLAO</name>
<dbReference type="EMBL" id="BMFL01000020">
    <property type="protein sequence ID" value="GGF08168.1"/>
    <property type="molecule type" value="Genomic_DNA"/>
</dbReference>
<evidence type="ECO:0000313" key="4">
    <source>
        <dbReference type="Proteomes" id="UP000184120"/>
    </source>
</evidence>
<dbReference type="OrthoDB" id="7172369at2"/>
<reference evidence="4" key="3">
    <citation type="submission" date="2016-11" db="EMBL/GenBank/DDBJ databases">
        <authorList>
            <person name="Varghese N."/>
            <person name="Submissions S."/>
        </authorList>
    </citation>
    <scope>NUCLEOTIDE SEQUENCE [LARGE SCALE GENOMIC DNA]</scope>
    <source>
        <strain evidence="4">DSM 27989</strain>
    </source>
</reference>
<dbReference type="RefSeq" id="WP_072929898.1">
    <property type="nucleotide sequence ID" value="NZ_BMFL01000020.1"/>
</dbReference>
<dbReference type="PROSITE" id="PS51257">
    <property type="entry name" value="PROKAR_LIPOPROTEIN"/>
    <property type="match status" value="1"/>
</dbReference>
<dbReference type="Proteomes" id="UP000184120">
    <property type="component" value="Unassembled WGS sequence"/>
</dbReference>
<dbReference type="InterPro" id="IPR045497">
    <property type="entry name" value="DUF6438"/>
</dbReference>
<protein>
    <recommendedName>
        <fullName evidence="1">DUF6438 domain-containing protein</fullName>
    </recommendedName>
</protein>
<accession>A0A1M6URW2</accession>
<keyword evidence="5" id="KW-1185">Reference proteome</keyword>
<dbReference type="STRING" id="1434701.SAMN05443634_10331"/>
<reference evidence="3" key="2">
    <citation type="submission" date="2016-11" db="EMBL/GenBank/DDBJ databases">
        <authorList>
            <person name="Jaros S."/>
            <person name="Januszkiewicz K."/>
            <person name="Wedrychowicz H."/>
        </authorList>
    </citation>
    <scope>NUCLEOTIDE SEQUENCE [LARGE SCALE GENOMIC DNA]</scope>
    <source>
        <strain evidence="3">DSM 27989</strain>
    </source>
</reference>
<dbReference type="AlphaFoldDB" id="A0A1M6URW2"/>
<feature type="domain" description="DUF6438" evidence="1">
    <location>
        <begin position="36"/>
        <end position="142"/>
    </location>
</feature>
<organism evidence="3 4">
    <name type="scientific">Chishuiella changwenlii</name>
    <dbReference type="NCBI Taxonomy" id="1434701"/>
    <lineage>
        <taxon>Bacteria</taxon>
        <taxon>Pseudomonadati</taxon>
        <taxon>Bacteroidota</taxon>
        <taxon>Flavobacteriia</taxon>
        <taxon>Flavobacteriales</taxon>
        <taxon>Weeksellaceae</taxon>
        <taxon>Chishuiella</taxon>
    </lineage>
</organism>
<evidence type="ECO:0000259" key="1">
    <source>
        <dbReference type="Pfam" id="PF20033"/>
    </source>
</evidence>
<evidence type="ECO:0000313" key="2">
    <source>
        <dbReference type="EMBL" id="GGF08168.1"/>
    </source>
</evidence>
<evidence type="ECO:0000313" key="3">
    <source>
        <dbReference type="EMBL" id="SHK71884.1"/>
    </source>
</evidence>
<reference evidence="2" key="1">
    <citation type="journal article" date="2014" name="Int. J. Syst. Evol. Microbiol.">
        <title>Complete genome of a new Firmicutes species belonging to the dominant human colonic microbiota ('Ruminococcus bicirculans') reveals two chromosomes and a selective capacity to utilize plant glucans.</title>
        <authorList>
            <consortium name="NISC Comparative Sequencing Program"/>
            <person name="Wegmann U."/>
            <person name="Louis P."/>
            <person name="Goesmann A."/>
            <person name="Henrissat B."/>
            <person name="Duncan S.H."/>
            <person name="Flint H.J."/>
        </authorList>
    </citation>
    <scope>NUCLEOTIDE SEQUENCE</scope>
    <source>
        <strain evidence="2">CGMCC 1.12707</strain>
    </source>
</reference>
<reference evidence="5" key="4">
    <citation type="journal article" date="2019" name="Int. J. Syst. Evol. Microbiol.">
        <title>The Global Catalogue of Microorganisms (GCM) 10K type strain sequencing project: providing services to taxonomists for standard genome sequencing and annotation.</title>
        <authorList>
            <consortium name="The Broad Institute Genomics Platform"/>
            <consortium name="The Broad Institute Genome Sequencing Center for Infectious Disease"/>
            <person name="Wu L."/>
            <person name="Ma J."/>
        </authorList>
    </citation>
    <scope>NUCLEOTIDE SEQUENCE [LARGE SCALE GENOMIC DNA]</scope>
    <source>
        <strain evidence="5">CGMCC 1.12707</strain>
    </source>
</reference>
<sequence length="181" mass="21153">MYKKILTLLLSTILISCSTGNDKKIEKLIFHQYGQDCFGLCPTYHLEIKQNNEVRLHIETFPTYAPICKETGFRECNVVNDSSKIGFYKANLNTSEVSFIFNYLDSVRIDTMQNYTFDCSDDITVSYLYFTPNKSKKLLYECPSVRDYLLNGLTEFLQNLVSENKFQKTNEYFKIEDLKID</sequence>
<evidence type="ECO:0000313" key="5">
    <source>
        <dbReference type="Proteomes" id="UP000650994"/>
    </source>
</evidence>
<proteinExistence type="predicted"/>
<dbReference type="EMBL" id="FRBH01000003">
    <property type="protein sequence ID" value="SHK71884.1"/>
    <property type="molecule type" value="Genomic_DNA"/>
</dbReference>
<gene>
    <name evidence="2" type="ORF">GCM10010984_26740</name>
    <name evidence="3" type="ORF">SAMN05443634_10331</name>
</gene>
<dbReference type="Proteomes" id="UP000650994">
    <property type="component" value="Unassembled WGS sequence"/>
</dbReference>
<reference evidence="2" key="5">
    <citation type="submission" date="2024-05" db="EMBL/GenBank/DDBJ databases">
        <authorList>
            <person name="Sun Q."/>
            <person name="Zhou Y."/>
        </authorList>
    </citation>
    <scope>NUCLEOTIDE SEQUENCE</scope>
    <source>
        <strain evidence="2">CGMCC 1.12707</strain>
    </source>
</reference>